<dbReference type="Proteomes" id="UP001141806">
    <property type="component" value="Unassembled WGS sequence"/>
</dbReference>
<protein>
    <recommendedName>
        <fullName evidence="2">DCD domain-containing protein</fullName>
    </recommendedName>
</protein>
<name>A0A9Q0QS18_9MAGN</name>
<evidence type="ECO:0000259" key="2">
    <source>
        <dbReference type="PROSITE" id="PS51222"/>
    </source>
</evidence>
<keyword evidence="4" id="KW-1185">Reference proteome</keyword>
<dbReference type="PANTHER" id="PTHR46444">
    <property type="entry name" value="DCD (DEVELOPMENT AND CELL DEATH) DOMAIN PROTEIN-RELATED"/>
    <property type="match status" value="1"/>
</dbReference>
<feature type="region of interest" description="Disordered" evidence="1">
    <location>
        <begin position="246"/>
        <end position="289"/>
    </location>
</feature>
<dbReference type="AlphaFoldDB" id="A0A9Q0QS18"/>
<proteinExistence type="predicted"/>
<feature type="compositionally biased region" description="Basic and acidic residues" evidence="1">
    <location>
        <begin position="50"/>
        <end position="66"/>
    </location>
</feature>
<dbReference type="PROSITE" id="PS51222">
    <property type="entry name" value="DCD"/>
    <property type="match status" value="1"/>
</dbReference>
<dbReference type="PANTHER" id="PTHR46444:SF11">
    <property type="entry name" value="DCD DOMAIN-CONTAINING PROTEIN"/>
    <property type="match status" value="1"/>
</dbReference>
<reference evidence="3" key="1">
    <citation type="journal article" date="2023" name="Plant J.">
        <title>The genome of the king protea, Protea cynaroides.</title>
        <authorList>
            <person name="Chang J."/>
            <person name="Duong T.A."/>
            <person name="Schoeman C."/>
            <person name="Ma X."/>
            <person name="Roodt D."/>
            <person name="Barker N."/>
            <person name="Li Z."/>
            <person name="Van de Peer Y."/>
            <person name="Mizrachi E."/>
        </authorList>
    </citation>
    <scope>NUCLEOTIDE SEQUENCE</scope>
    <source>
        <tissue evidence="3">Young leaves</tissue>
    </source>
</reference>
<dbReference type="OrthoDB" id="1920894at2759"/>
<accession>A0A9Q0QS18</accession>
<comment type="caution">
    <text evidence="3">The sequence shown here is derived from an EMBL/GenBank/DDBJ whole genome shotgun (WGS) entry which is preliminary data.</text>
</comment>
<gene>
    <name evidence="3" type="ORF">NE237_002862</name>
</gene>
<feature type="region of interest" description="Disordered" evidence="1">
    <location>
        <begin position="1"/>
        <end position="88"/>
    </location>
</feature>
<evidence type="ECO:0000313" key="3">
    <source>
        <dbReference type="EMBL" id="KAJ4969763.1"/>
    </source>
</evidence>
<dbReference type="Pfam" id="PF10539">
    <property type="entry name" value="Dev_Cell_Death"/>
    <property type="match status" value="1"/>
</dbReference>
<sequence length="472" mass="53928">MVRPSRKGKAPISKSKPKTKNAADTATTEVIASELVKTDAEASHTASGAKENREEIKGEEGKKEENVQVATGSAGNKSRKRSRRRTKMAAPTVTLIDTDNPENAHGNKASNKTESMGMIFMCNSKTKKECYQYKVLGLPASKKDIVAKVYTGMRLFLFDVDLKLMYGVYKAAAPGGYNIEPKAFNSAFPSQVRFTVLNDCLPLAEEKFRKVIKDNYYGKNKFNCELNSEQVRNLCKLFRVTSKSHQKSKRVGRESRRESDTFAERRRSRWPSQDGGRHSPVGRNLPYPDGPRLYERELFPSPERGRSRWRRSHDGVRHSPLGANSLYAEGSSMYEREAFLLPERDRSRWRNQDVARHSSLGRNSLYPEAPIMYERETFPPPALAPPLPLPAHHPYALERPLDMDYYRRDTHPELHGHRVYDLERRRQDNAEYRDAYSIYRQPPAYSDPLLAVAPPAAYHLVPPQLPPPLYRY</sequence>
<feature type="domain" description="DCD" evidence="2">
    <location>
        <begin position="113"/>
        <end position="240"/>
    </location>
</feature>
<dbReference type="SMART" id="SM00767">
    <property type="entry name" value="DCD"/>
    <property type="match status" value="1"/>
</dbReference>
<feature type="compositionally biased region" description="Basic residues" evidence="1">
    <location>
        <begin position="1"/>
        <end position="19"/>
    </location>
</feature>
<feature type="compositionally biased region" description="Basic residues" evidence="1">
    <location>
        <begin position="77"/>
        <end position="87"/>
    </location>
</feature>
<dbReference type="InterPro" id="IPR013989">
    <property type="entry name" value="Dev_and_cell_death_domain"/>
</dbReference>
<evidence type="ECO:0000313" key="4">
    <source>
        <dbReference type="Proteomes" id="UP001141806"/>
    </source>
</evidence>
<organism evidence="3 4">
    <name type="scientific">Protea cynaroides</name>
    <dbReference type="NCBI Taxonomy" id="273540"/>
    <lineage>
        <taxon>Eukaryota</taxon>
        <taxon>Viridiplantae</taxon>
        <taxon>Streptophyta</taxon>
        <taxon>Embryophyta</taxon>
        <taxon>Tracheophyta</taxon>
        <taxon>Spermatophyta</taxon>
        <taxon>Magnoliopsida</taxon>
        <taxon>Proteales</taxon>
        <taxon>Proteaceae</taxon>
        <taxon>Protea</taxon>
    </lineage>
</organism>
<feature type="compositionally biased region" description="Basic and acidic residues" evidence="1">
    <location>
        <begin position="251"/>
        <end position="265"/>
    </location>
</feature>
<evidence type="ECO:0000256" key="1">
    <source>
        <dbReference type="SAM" id="MobiDB-lite"/>
    </source>
</evidence>
<dbReference type="EMBL" id="JAMYWD010000005">
    <property type="protein sequence ID" value="KAJ4969763.1"/>
    <property type="molecule type" value="Genomic_DNA"/>
</dbReference>